<dbReference type="Proteomes" id="UP000182130">
    <property type="component" value="Unassembled WGS sequence"/>
</dbReference>
<feature type="compositionally biased region" description="Low complexity" evidence="1">
    <location>
        <begin position="111"/>
        <end position="120"/>
    </location>
</feature>
<dbReference type="AlphaFoldDB" id="A0A1G8IIB6"/>
<reference evidence="3" key="1">
    <citation type="submission" date="2016-10" db="EMBL/GenBank/DDBJ databases">
        <authorList>
            <person name="Varghese N."/>
            <person name="Submissions S."/>
        </authorList>
    </citation>
    <scope>NUCLEOTIDE SEQUENCE [LARGE SCALE GENOMIC DNA]</scope>
    <source>
        <strain evidence="3">CGMCC 1.10783</strain>
    </source>
</reference>
<dbReference type="Gene3D" id="2.40.420.20">
    <property type="match status" value="1"/>
</dbReference>
<protein>
    <recommendedName>
        <fullName evidence="4">Multidrug efflux pump subunit AcrA (Membrane-fusion protein)</fullName>
    </recommendedName>
</protein>
<feature type="region of interest" description="Disordered" evidence="1">
    <location>
        <begin position="107"/>
        <end position="129"/>
    </location>
</feature>
<dbReference type="GO" id="GO:1990281">
    <property type="term" value="C:efflux pump complex"/>
    <property type="evidence" value="ECO:0007669"/>
    <property type="project" value="TreeGrafter"/>
</dbReference>
<sequence length="401" mass="39558">MSVFRRVVLPVAWLLVFAVIALALVKIAFIDGLRAEESGPAPMAQVGTPAVPAVRATVTNTVQIKATVQSDPAQPVRSTAAGTVVHIYRDAGTTVAKGEAVIQVRTEQPREPAQAPAPGEEATEGQSSEPVYVYTDVPAPAGGKVSELGVLIDQQVTVGETVGKVDPGSYTVSGPVTAAQQFRLLGRPGSAEVALTGGPAPFTCPAVTVKTNASDAGASGGGTGGGTGAAGLVVPAGGLQPAAVAIPGGGGEAPQDGGPATGTLSCAIPSGTEVFAGLGATMTVTAGESKNVITVPLSSVKGSVKEGIVWLAGEAVPGAGAVPGAAPGAPAREAQEVPAREAQEVREPEQRRVKLGLNDGSKVEVTSGLAEGEMVLEFVPGAAAPPAMPGPGQMVYGPAGG</sequence>
<dbReference type="PANTHER" id="PTHR30469">
    <property type="entry name" value="MULTIDRUG RESISTANCE PROTEIN MDTA"/>
    <property type="match status" value="1"/>
</dbReference>
<evidence type="ECO:0000313" key="3">
    <source>
        <dbReference type="Proteomes" id="UP000182130"/>
    </source>
</evidence>
<gene>
    <name evidence="2" type="ORF">SAMN05216555_101253</name>
</gene>
<evidence type="ECO:0000313" key="2">
    <source>
        <dbReference type="EMBL" id="SDI18572.1"/>
    </source>
</evidence>
<dbReference type="RefSeq" id="WP_139163266.1">
    <property type="nucleotide sequence ID" value="NZ_FNEI01000001.1"/>
</dbReference>
<evidence type="ECO:0008006" key="4">
    <source>
        <dbReference type="Google" id="ProtNLM"/>
    </source>
</evidence>
<dbReference type="STRING" id="1045773.SAMN05216555_101253"/>
<keyword evidence="3" id="KW-1185">Reference proteome</keyword>
<organism evidence="2 3">
    <name type="scientific">Arthrobacter cupressi</name>
    <dbReference type="NCBI Taxonomy" id="1045773"/>
    <lineage>
        <taxon>Bacteria</taxon>
        <taxon>Bacillati</taxon>
        <taxon>Actinomycetota</taxon>
        <taxon>Actinomycetes</taxon>
        <taxon>Micrococcales</taxon>
        <taxon>Micrococcaceae</taxon>
        <taxon>Arthrobacter</taxon>
    </lineage>
</organism>
<dbReference type="OrthoDB" id="4401807at2"/>
<dbReference type="Gene3D" id="2.40.50.100">
    <property type="match status" value="1"/>
</dbReference>
<proteinExistence type="predicted"/>
<dbReference type="EMBL" id="FNEI01000001">
    <property type="protein sequence ID" value="SDI18572.1"/>
    <property type="molecule type" value="Genomic_DNA"/>
</dbReference>
<name>A0A1G8IIB6_9MICC</name>
<dbReference type="GO" id="GO:0015562">
    <property type="term" value="F:efflux transmembrane transporter activity"/>
    <property type="evidence" value="ECO:0007669"/>
    <property type="project" value="TreeGrafter"/>
</dbReference>
<accession>A0A1G8IIB6</accession>
<evidence type="ECO:0000256" key="1">
    <source>
        <dbReference type="SAM" id="MobiDB-lite"/>
    </source>
</evidence>